<protein>
    <recommendedName>
        <fullName evidence="4">Ig-like domain-containing protein</fullName>
    </recommendedName>
</protein>
<evidence type="ECO:0008006" key="4">
    <source>
        <dbReference type="Google" id="ProtNLM"/>
    </source>
</evidence>
<evidence type="ECO:0000313" key="2">
    <source>
        <dbReference type="EMBL" id="MCU5784351.1"/>
    </source>
</evidence>
<accession>A0ABT2R3I4</accession>
<dbReference type="EMBL" id="ARXS01000029">
    <property type="protein sequence ID" value="MCU5784351.1"/>
    <property type="molecule type" value="Genomic_DNA"/>
</dbReference>
<keyword evidence="1" id="KW-0472">Membrane</keyword>
<feature type="transmembrane region" description="Helical" evidence="1">
    <location>
        <begin position="12"/>
        <end position="35"/>
    </location>
</feature>
<organism evidence="2 3">
    <name type="scientific">Alloalcanivorax balearicus MACL04</name>
    <dbReference type="NCBI Taxonomy" id="1177182"/>
    <lineage>
        <taxon>Bacteria</taxon>
        <taxon>Pseudomonadati</taxon>
        <taxon>Pseudomonadota</taxon>
        <taxon>Gammaproteobacteria</taxon>
        <taxon>Oceanospirillales</taxon>
        <taxon>Alcanivoracaceae</taxon>
        <taxon>Alloalcanivorax</taxon>
    </lineage>
</organism>
<gene>
    <name evidence="2" type="ORF">MA04_03651</name>
</gene>
<dbReference type="Proteomes" id="UP001064106">
    <property type="component" value="Unassembled WGS sequence"/>
</dbReference>
<keyword evidence="1" id="KW-1133">Transmembrane helix</keyword>
<keyword evidence="1" id="KW-0812">Transmembrane</keyword>
<feature type="transmembrane region" description="Helical" evidence="1">
    <location>
        <begin position="56"/>
        <end position="78"/>
    </location>
</feature>
<sequence>MVKRAVLSDMEMVVVLMLVMAVIAIATVGVGYARWRGKRQKVHKGRMPSGGIPWQAVKKFALVVLCIAVLFAGSFAYMEHFGGKGRRAAMSACVALATTQGLDIEWRSNERMQAVGRVWSFRYFDGRANAGGYSEDYECRAYHNRGEGWTAEISRE</sequence>
<reference evidence="2" key="1">
    <citation type="submission" date="2012-09" db="EMBL/GenBank/DDBJ databases">
        <title>Genome Sequence of alkane-degrading Bacterium Alcanivorax balearicus MACL04.</title>
        <authorList>
            <person name="Lai Q."/>
            <person name="Shao Z."/>
        </authorList>
    </citation>
    <scope>NUCLEOTIDE SEQUENCE</scope>
    <source>
        <strain evidence="2">MACL04</strain>
    </source>
</reference>
<evidence type="ECO:0000256" key="1">
    <source>
        <dbReference type="SAM" id="Phobius"/>
    </source>
</evidence>
<name>A0ABT2R3I4_9GAMM</name>
<evidence type="ECO:0000313" key="3">
    <source>
        <dbReference type="Proteomes" id="UP001064106"/>
    </source>
</evidence>
<keyword evidence="3" id="KW-1185">Reference proteome</keyword>
<comment type="caution">
    <text evidence="2">The sequence shown here is derived from an EMBL/GenBank/DDBJ whole genome shotgun (WGS) entry which is preliminary data.</text>
</comment>
<proteinExistence type="predicted"/>